<protein>
    <submittedName>
        <fullName evidence="8">Aromatic ring-hydroxylating dioxygenase subunit alpha</fullName>
    </submittedName>
</protein>
<dbReference type="InterPro" id="IPR017941">
    <property type="entry name" value="Rieske_2Fe-2S"/>
</dbReference>
<dbReference type="GO" id="GO:0051213">
    <property type="term" value="F:dioxygenase activity"/>
    <property type="evidence" value="ECO:0007669"/>
    <property type="project" value="UniProtKB-KW"/>
</dbReference>
<keyword evidence="2" id="KW-0001">2Fe-2S</keyword>
<proteinExistence type="predicted"/>
<dbReference type="GO" id="GO:0005506">
    <property type="term" value="F:iron ion binding"/>
    <property type="evidence" value="ECO:0007669"/>
    <property type="project" value="InterPro"/>
</dbReference>
<evidence type="ECO:0000256" key="1">
    <source>
        <dbReference type="ARBA" id="ARBA00001962"/>
    </source>
</evidence>
<keyword evidence="4" id="KW-0560">Oxidoreductase</keyword>
<comment type="cofactor">
    <cofactor evidence="1">
        <name>Fe cation</name>
        <dbReference type="ChEBI" id="CHEBI:24875"/>
    </cofactor>
</comment>
<feature type="domain" description="Rieske" evidence="7">
    <location>
        <begin position="51"/>
        <end position="159"/>
    </location>
</feature>
<dbReference type="SUPFAM" id="SSF50022">
    <property type="entry name" value="ISP domain"/>
    <property type="match status" value="1"/>
</dbReference>
<dbReference type="PANTHER" id="PTHR43756">
    <property type="entry name" value="CHOLINE MONOOXYGENASE, CHLOROPLASTIC"/>
    <property type="match status" value="1"/>
</dbReference>
<gene>
    <name evidence="8" type="ORF">OM076_17485</name>
</gene>
<name>A0A9X3MT14_9ACTN</name>
<dbReference type="InterPro" id="IPR001663">
    <property type="entry name" value="Rng_hydr_dOase-A"/>
</dbReference>
<keyword evidence="3" id="KW-0479">Metal-binding</keyword>
<dbReference type="CDD" id="cd08884">
    <property type="entry name" value="RHO_alpha_C_GbcA-like"/>
    <property type="match status" value="1"/>
</dbReference>
<dbReference type="Pfam" id="PF00355">
    <property type="entry name" value="Rieske"/>
    <property type="match status" value="1"/>
</dbReference>
<comment type="caution">
    <text evidence="8">The sequence shown here is derived from an EMBL/GenBank/DDBJ whole genome shotgun (WGS) entry which is preliminary data.</text>
</comment>
<keyword evidence="9" id="KW-1185">Reference proteome</keyword>
<organism evidence="8 9">
    <name type="scientific">Solirubrobacter ginsenosidimutans</name>
    <dbReference type="NCBI Taxonomy" id="490573"/>
    <lineage>
        <taxon>Bacteria</taxon>
        <taxon>Bacillati</taxon>
        <taxon>Actinomycetota</taxon>
        <taxon>Thermoleophilia</taxon>
        <taxon>Solirubrobacterales</taxon>
        <taxon>Solirubrobacteraceae</taxon>
        <taxon>Solirubrobacter</taxon>
    </lineage>
</organism>
<dbReference type="RefSeq" id="WP_270041306.1">
    <property type="nucleotide sequence ID" value="NZ_JAPDOD010000016.1"/>
</dbReference>
<dbReference type="Gene3D" id="3.90.380.10">
    <property type="entry name" value="Naphthalene 1,2-dioxygenase Alpha Subunit, Chain A, domain 1"/>
    <property type="match status" value="2"/>
</dbReference>
<evidence type="ECO:0000256" key="5">
    <source>
        <dbReference type="ARBA" id="ARBA00023004"/>
    </source>
</evidence>
<dbReference type="PROSITE" id="PS51296">
    <property type="entry name" value="RIESKE"/>
    <property type="match status" value="1"/>
</dbReference>
<sequence length="381" mass="42405">MTVTNPALPLSAAEIVRTCLPLEQATMLPGAAYTDYGVFEWERANFFARGWICAGHVEQVARRGDFLTVEAGGENVLVIGDDDGLPRAFLNTCRHRGARLVVAPSGTLRRIQCSYHAWTYGFDGSLKNAPFTDGLQDFDPKCFALHEVRLAVVEGLVLLDLSGEAPPPQAHIGDLAPLLAKYRNADLKRGARIVYDVDANWKAIGENYSECLHCPGVHPELNRLSHYLSGESIEGAGLWCGGSMTLAPGVEDMTVDGARVREPIAGVDVRSILYFLIFPNTLVSLHPDYVMLHTLWPKSPERTEVVCEWFFEPEAIAAPDFDPTDAVEFWDQVNREDWEVCALTQRGMESRSFTPGRYTTQEDDVHTFDVMIAERYLEALR</sequence>
<keyword evidence="6" id="KW-0411">Iron-sulfur</keyword>
<evidence type="ECO:0000259" key="7">
    <source>
        <dbReference type="PROSITE" id="PS51296"/>
    </source>
</evidence>
<dbReference type="PANTHER" id="PTHR43756:SF5">
    <property type="entry name" value="CHOLINE MONOOXYGENASE, CHLOROPLASTIC"/>
    <property type="match status" value="1"/>
</dbReference>
<evidence type="ECO:0000313" key="8">
    <source>
        <dbReference type="EMBL" id="MDA0162069.1"/>
    </source>
</evidence>
<reference evidence="8" key="1">
    <citation type="submission" date="2022-10" db="EMBL/GenBank/DDBJ databases">
        <title>The WGS of Solirubrobacter ginsenosidimutans DSM 21036.</title>
        <authorList>
            <person name="Jiang Z."/>
        </authorList>
    </citation>
    <scope>NUCLEOTIDE SEQUENCE</scope>
    <source>
        <strain evidence="8">DSM 21036</strain>
    </source>
</reference>
<dbReference type="EMBL" id="JAPDOD010000016">
    <property type="protein sequence ID" value="MDA0162069.1"/>
    <property type="molecule type" value="Genomic_DNA"/>
</dbReference>
<evidence type="ECO:0000256" key="6">
    <source>
        <dbReference type="ARBA" id="ARBA00023014"/>
    </source>
</evidence>
<dbReference type="Proteomes" id="UP001149140">
    <property type="component" value="Unassembled WGS sequence"/>
</dbReference>
<dbReference type="GO" id="GO:0004497">
    <property type="term" value="F:monooxygenase activity"/>
    <property type="evidence" value="ECO:0007669"/>
    <property type="project" value="UniProtKB-ARBA"/>
</dbReference>
<evidence type="ECO:0000313" key="9">
    <source>
        <dbReference type="Proteomes" id="UP001149140"/>
    </source>
</evidence>
<keyword evidence="8" id="KW-0223">Dioxygenase</keyword>
<dbReference type="GO" id="GO:0016705">
    <property type="term" value="F:oxidoreductase activity, acting on paired donors, with incorporation or reduction of molecular oxygen"/>
    <property type="evidence" value="ECO:0007669"/>
    <property type="project" value="UniProtKB-ARBA"/>
</dbReference>
<evidence type="ECO:0000256" key="3">
    <source>
        <dbReference type="ARBA" id="ARBA00022723"/>
    </source>
</evidence>
<evidence type="ECO:0000256" key="2">
    <source>
        <dbReference type="ARBA" id="ARBA00022714"/>
    </source>
</evidence>
<evidence type="ECO:0000256" key="4">
    <source>
        <dbReference type="ARBA" id="ARBA00023002"/>
    </source>
</evidence>
<keyword evidence="5" id="KW-0408">Iron</keyword>
<dbReference type="Pfam" id="PF00848">
    <property type="entry name" value="Ring_hydroxyl_A"/>
    <property type="match status" value="1"/>
</dbReference>
<dbReference type="CDD" id="cd03469">
    <property type="entry name" value="Rieske_RO_Alpha_N"/>
    <property type="match status" value="1"/>
</dbReference>
<accession>A0A9X3MT14</accession>
<dbReference type="AlphaFoldDB" id="A0A9X3MT14"/>
<dbReference type="InterPro" id="IPR036922">
    <property type="entry name" value="Rieske_2Fe-2S_sf"/>
</dbReference>
<dbReference type="InterPro" id="IPR015879">
    <property type="entry name" value="Ring_hydroxy_dOase_asu_C_dom"/>
</dbReference>
<dbReference type="PRINTS" id="PR00090">
    <property type="entry name" value="RNGDIOXGNASE"/>
</dbReference>
<dbReference type="Gene3D" id="2.102.10.10">
    <property type="entry name" value="Rieske [2Fe-2S] iron-sulphur domain"/>
    <property type="match status" value="1"/>
</dbReference>
<dbReference type="GO" id="GO:0051537">
    <property type="term" value="F:2 iron, 2 sulfur cluster binding"/>
    <property type="evidence" value="ECO:0007669"/>
    <property type="project" value="UniProtKB-KW"/>
</dbReference>
<dbReference type="SUPFAM" id="SSF55961">
    <property type="entry name" value="Bet v1-like"/>
    <property type="match status" value="1"/>
</dbReference>